<sequence length="258" mass="28111">MDFPMDDHFDFDAFINWPDNVSPAHDGSFSPIGWPMTQTPLGSATFGHAQPLAEAIPGYSANTANDDTDQVTAACIPPQDVVDTPSLGQESSSTNPSKECACMVCLGIGIFESNSPGPTPYLCRFAGCSWDPRYYTGVTEKLEYRAKHERPHYRRGPANSQTPFYCLVENCRFSSKRWSDLRRHTTAKHCNSPNTFACSVIGCKYHGEGNGFTRKDKLTAHYKNMHQGQKIPGQAARAIKPAPASSHAEASGSSSIGA</sequence>
<name>A0A8H6C7E8_9LECA</name>
<protein>
    <recommendedName>
        <fullName evidence="2">C2H2-type domain-containing protein</fullName>
    </recommendedName>
</protein>
<dbReference type="InterPro" id="IPR013087">
    <property type="entry name" value="Znf_C2H2_type"/>
</dbReference>
<organism evidence="3 4">
    <name type="scientific">Letharia lupina</name>
    <dbReference type="NCBI Taxonomy" id="560253"/>
    <lineage>
        <taxon>Eukaryota</taxon>
        <taxon>Fungi</taxon>
        <taxon>Dikarya</taxon>
        <taxon>Ascomycota</taxon>
        <taxon>Pezizomycotina</taxon>
        <taxon>Lecanoromycetes</taxon>
        <taxon>OSLEUM clade</taxon>
        <taxon>Lecanoromycetidae</taxon>
        <taxon>Lecanorales</taxon>
        <taxon>Lecanorineae</taxon>
        <taxon>Parmeliaceae</taxon>
        <taxon>Letharia</taxon>
    </lineage>
</organism>
<dbReference type="Proteomes" id="UP000593566">
    <property type="component" value="Unassembled WGS sequence"/>
</dbReference>
<dbReference type="EMBL" id="JACCJB010000024">
    <property type="protein sequence ID" value="KAF6218019.1"/>
    <property type="molecule type" value="Genomic_DNA"/>
</dbReference>
<dbReference type="SMART" id="SM00355">
    <property type="entry name" value="ZnF_C2H2"/>
    <property type="match status" value="2"/>
</dbReference>
<comment type="caution">
    <text evidence="3">The sequence shown here is derived from an EMBL/GenBank/DDBJ whole genome shotgun (WGS) entry which is preliminary data.</text>
</comment>
<evidence type="ECO:0000256" key="1">
    <source>
        <dbReference type="SAM" id="MobiDB-lite"/>
    </source>
</evidence>
<evidence type="ECO:0000259" key="2">
    <source>
        <dbReference type="SMART" id="SM00355"/>
    </source>
</evidence>
<feature type="region of interest" description="Disordered" evidence="1">
    <location>
        <begin position="228"/>
        <end position="258"/>
    </location>
</feature>
<proteinExistence type="predicted"/>
<keyword evidence="4" id="KW-1185">Reference proteome</keyword>
<dbReference type="RefSeq" id="XP_037147454.1">
    <property type="nucleotide sequence ID" value="XM_037297329.1"/>
</dbReference>
<feature type="domain" description="C2H2-type" evidence="2">
    <location>
        <begin position="196"/>
        <end position="226"/>
    </location>
</feature>
<accession>A0A8H6C7E8</accession>
<dbReference type="AlphaFoldDB" id="A0A8H6C7E8"/>
<feature type="compositionally biased region" description="Low complexity" evidence="1">
    <location>
        <begin position="241"/>
        <end position="258"/>
    </location>
</feature>
<feature type="domain" description="C2H2-type" evidence="2">
    <location>
        <begin position="164"/>
        <end position="189"/>
    </location>
</feature>
<dbReference type="Gene3D" id="3.30.160.60">
    <property type="entry name" value="Classic Zinc Finger"/>
    <property type="match status" value="1"/>
</dbReference>
<evidence type="ECO:0000313" key="3">
    <source>
        <dbReference type="EMBL" id="KAF6218019.1"/>
    </source>
</evidence>
<dbReference type="GeneID" id="59334832"/>
<evidence type="ECO:0000313" key="4">
    <source>
        <dbReference type="Proteomes" id="UP000593566"/>
    </source>
</evidence>
<gene>
    <name evidence="3" type="ORF">HO133_006431</name>
</gene>
<reference evidence="3 4" key="1">
    <citation type="journal article" date="2020" name="Genomics">
        <title>Complete, high-quality genomes from long-read metagenomic sequencing of two wolf lichen thalli reveals enigmatic genome architecture.</title>
        <authorList>
            <person name="McKenzie S.K."/>
            <person name="Walston R.F."/>
            <person name="Allen J.L."/>
        </authorList>
    </citation>
    <scope>NUCLEOTIDE SEQUENCE [LARGE SCALE GENOMIC DNA]</scope>
    <source>
        <strain evidence="3">WasteWater1</strain>
    </source>
</reference>